<dbReference type="AlphaFoldDB" id="A0A0A8YAN2"/>
<reference evidence="1" key="1">
    <citation type="submission" date="2014-09" db="EMBL/GenBank/DDBJ databases">
        <authorList>
            <person name="Magalhaes I.L.F."/>
            <person name="Oliveira U."/>
            <person name="Santos F.R."/>
            <person name="Vidigal T.H.D.A."/>
            <person name="Brescovit A.D."/>
            <person name="Santos A.J."/>
        </authorList>
    </citation>
    <scope>NUCLEOTIDE SEQUENCE</scope>
    <source>
        <tissue evidence="1">Shoot tissue taken approximately 20 cm above the soil surface</tissue>
    </source>
</reference>
<protein>
    <submittedName>
        <fullName evidence="1">Uncharacterized protein</fullName>
    </submittedName>
</protein>
<organism evidence="1">
    <name type="scientific">Arundo donax</name>
    <name type="common">Giant reed</name>
    <name type="synonym">Donax arundinaceus</name>
    <dbReference type="NCBI Taxonomy" id="35708"/>
    <lineage>
        <taxon>Eukaryota</taxon>
        <taxon>Viridiplantae</taxon>
        <taxon>Streptophyta</taxon>
        <taxon>Embryophyta</taxon>
        <taxon>Tracheophyta</taxon>
        <taxon>Spermatophyta</taxon>
        <taxon>Magnoliopsida</taxon>
        <taxon>Liliopsida</taxon>
        <taxon>Poales</taxon>
        <taxon>Poaceae</taxon>
        <taxon>PACMAD clade</taxon>
        <taxon>Arundinoideae</taxon>
        <taxon>Arundineae</taxon>
        <taxon>Arundo</taxon>
    </lineage>
</organism>
<evidence type="ECO:0000313" key="1">
    <source>
        <dbReference type="EMBL" id="JAD20467.1"/>
    </source>
</evidence>
<accession>A0A0A8YAN2</accession>
<name>A0A0A8YAN2_ARUDO</name>
<reference evidence="1" key="2">
    <citation type="journal article" date="2015" name="Data Brief">
        <title>Shoot transcriptome of the giant reed, Arundo donax.</title>
        <authorList>
            <person name="Barrero R.A."/>
            <person name="Guerrero F.D."/>
            <person name="Moolhuijzen P."/>
            <person name="Goolsby J.A."/>
            <person name="Tidwell J."/>
            <person name="Bellgard S.E."/>
            <person name="Bellgard M.I."/>
        </authorList>
    </citation>
    <scope>NUCLEOTIDE SEQUENCE</scope>
    <source>
        <tissue evidence="1">Shoot tissue taken approximately 20 cm above the soil surface</tissue>
    </source>
</reference>
<dbReference type="EMBL" id="GBRH01277428">
    <property type="protein sequence ID" value="JAD20467.1"/>
    <property type="molecule type" value="Transcribed_RNA"/>
</dbReference>
<sequence>MCITNSEPFLELYIMSRSSYCSNTFTKILHCLFGSDSIKTIS</sequence>
<proteinExistence type="predicted"/>